<gene>
    <name evidence="1" type="ORF">BDQ94DRAFT_176707</name>
</gene>
<evidence type="ECO:0000313" key="2">
    <source>
        <dbReference type="Proteomes" id="UP000253729"/>
    </source>
</evidence>
<dbReference type="AlphaFoldDB" id="A0A3F3PGS3"/>
<protein>
    <submittedName>
        <fullName evidence="1">Uncharacterized protein</fullName>
    </submittedName>
</protein>
<keyword evidence="2" id="KW-1185">Reference proteome</keyword>
<dbReference type="Proteomes" id="UP000253729">
    <property type="component" value="Unassembled WGS sequence"/>
</dbReference>
<name>A0A3F3PGS3_9EURO</name>
<proteinExistence type="predicted"/>
<evidence type="ECO:0000313" key="1">
    <source>
        <dbReference type="EMBL" id="RDH26111.1"/>
    </source>
</evidence>
<reference evidence="1 2" key="1">
    <citation type="submission" date="2018-07" db="EMBL/GenBank/DDBJ databases">
        <title>The genomes of Aspergillus section Nigri reveals drivers in fungal speciation.</title>
        <authorList>
            <consortium name="DOE Joint Genome Institute"/>
            <person name="Vesth T.C."/>
            <person name="Nybo J."/>
            <person name="Theobald S."/>
            <person name="Brandl J."/>
            <person name="Frisvad J.C."/>
            <person name="Nielsen K.F."/>
            <person name="Lyhne E.K."/>
            <person name="Kogle M.E."/>
            <person name="Kuo A."/>
            <person name="Riley R."/>
            <person name="Clum A."/>
            <person name="Nolan M."/>
            <person name="Lipzen A."/>
            <person name="Salamov A."/>
            <person name="Henrissat B."/>
            <person name="Wiebenga A."/>
            <person name="De vries R.P."/>
            <person name="Grigoriev I.V."/>
            <person name="Mortensen U.H."/>
            <person name="Andersen M.R."/>
            <person name="Baker S.E."/>
        </authorList>
    </citation>
    <scope>NUCLEOTIDE SEQUENCE [LARGE SCALE GENOMIC DNA]</scope>
    <source>
        <strain evidence="1 2">CBS 139.54b</strain>
    </source>
</reference>
<dbReference type="EMBL" id="KZ852360">
    <property type="protein sequence ID" value="RDH26111.1"/>
    <property type="molecule type" value="Genomic_DNA"/>
</dbReference>
<dbReference type="RefSeq" id="XP_026619133.1">
    <property type="nucleotide sequence ID" value="XM_026772744.1"/>
</dbReference>
<organism evidence="1 2">
    <name type="scientific">Aspergillus welwitschiae</name>
    <dbReference type="NCBI Taxonomy" id="1341132"/>
    <lineage>
        <taxon>Eukaryota</taxon>
        <taxon>Fungi</taxon>
        <taxon>Dikarya</taxon>
        <taxon>Ascomycota</taxon>
        <taxon>Pezizomycotina</taxon>
        <taxon>Eurotiomycetes</taxon>
        <taxon>Eurotiomycetidae</taxon>
        <taxon>Eurotiales</taxon>
        <taxon>Aspergillaceae</taxon>
        <taxon>Aspergillus</taxon>
        <taxon>Aspergillus subgen. Circumdati</taxon>
    </lineage>
</organism>
<dbReference type="GeneID" id="38141100"/>
<sequence length="68" mass="7588">MSSMMGTPASFVNQERDKALAEIRSRGAIHCDMPLNPSLPIRGEFAASERRNISPAWKGWKFRNTAVP</sequence>
<accession>A0A3F3PGS3</accession>